<feature type="coiled-coil region" evidence="1">
    <location>
        <begin position="364"/>
        <end position="391"/>
    </location>
</feature>
<keyword evidence="2" id="KW-0812">Transmembrane</keyword>
<dbReference type="AlphaFoldDB" id="A0A347TIE1"/>
<dbReference type="EMBL" id="CP032101">
    <property type="protein sequence ID" value="AXX86369.1"/>
    <property type="molecule type" value="Genomic_DNA"/>
</dbReference>
<protein>
    <submittedName>
        <fullName evidence="3">Putative membrane protein</fullName>
    </submittedName>
</protein>
<dbReference type="EMBL" id="NXAO01000058">
    <property type="protein sequence ID" value="PHO14402.1"/>
    <property type="molecule type" value="Genomic_DNA"/>
</dbReference>
<reference evidence="5" key="1">
    <citation type="submission" date="2017-09" db="EMBL/GenBank/DDBJ databases">
        <title>Arcobacter canalis sp. nov., a new species isolated from a water canal contaminated with urban sewage.</title>
        <authorList>
            <person name="Perez-Cataluna A."/>
            <person name="Salas-Masso N."/>
            <person name="Figueras M.J."/>
        </authorList>
    </citation>
    <scope>NUCLEOTIDE SEQUENCE [LARGE SCALE GENOMIC DNA]</scope>
    <source>
        <strain evidence="5">CECT 7727</strain>
    </source>
</reference>
<proteinExistence type="predicted"/>
<feature type="transmembrane region" description="Helical" evidence="2">
    <location>
        <begin position="13"/>
        <end position="33"/>
    </location>
</feature>
<feature type="transmembrane region" description="Helical" evidence="2">
    <location>
        <begin position="40"/>
        <end position="59"/>
    </location>
</feature>
<sequence>MTYFNSVDFVHKALSSLLYRIVIILYSIFILTINPNTFHYGIYIAITIIYIFAYFQLVKRNQPYLRTLNDFIFIFLILFEKDIFLIENFMMLLLPIFNSPNHTGKKRNNLFLYIFTIFMFLILFITSNTFDLNKFIYIFLVITFLIVITTFELTRSNLFHKIFKVYKEIDNLISKKSNNSQINEIYNLIMNRFSDFSNVKIEQISCFKKDKNQLNLINSSSFIYEFKLDLTLLNKERKNFNNIPIEINEKKYLSVITISAGEYYFLCLVPYNELKISMYKKFYLYELSRLLFEKVTKIIEQENILAKEKTRHTERLSNKQHYVLEVMNSTHFFSNKLSTIKNFIQSSEDYDNNKFKTIDDKKIKEIIRDERKKAKSSLENISNKMNKLLDKGANPFIPTTTRNLKYKYIFMLIKRLWIQEFNESNIIFINTCDENFNRKVESNDEIIEFIFIDLLTNMKKYSNGYQSIEFDFNKPLTITIKNNIKNYNDQKIILLKTIENFNNNERLEINRRNNFGLSHIKDLSLQLNIDVGLSLNEDKKYYITKLVFQGEEK</sequence>
<evidence type="ECO:0000313" key="5">
    <source>
        <dbReference type="Proteomes" id="UP000224740"/>
    </source>
</evidence>
<accession>A0A347TIE1</accession>
<dbReference type="Proteomes" id="UP000224740">
    <property type="component" value="Unassembled WGS sequence"/>
</dbReference>
<evidence type="ECO:0000313" key="4">
    <source>
        <dbReference type="EMBL" id="PHO14402.1"/>
    </source>
</evidence>
<evidence type="ECO:0000313" key="3">
    <source>
        <dbReference type="EMBL" id="AXX86369.1"/>
    </source>
</evidence>
<reference evidence="4" key="2">
    <citation type="submission" date="2017-09" db="EMBL/GenBank/DDBJ databases">
        <authorList>
            <person name="Perez-Cataluna A."/>
            <person name="Figueras M.J."/>
            <person name="Salas-Masso N."/>
        </authorList>
    </citation>
    <scope>NUCLEOTIDE SEQUENCE</scope>
    <source>
        <strain evidence="4">CECT 7727</strain>
    </source>
</reference>
<evidence type="ECO:0000313" key="6">
    <source>
        <dbReference type="Proteomes" id="UP000264693"/>
    </source>
</evidence>
<keyword evidence="2" id="KW-0472">Membrane</keyword>
<feature type="transmembrane region" description="Helical" evidence="2">
    <location>
        <begin position="71"/>
        <end position="98"/>
    </location>
</feature>
<reference evidence="3 6" key="3">
    <citation type="submission" date="2018-08" db="EMBL/GenBank/DDBJ databases">
        <title>Complete genome of the Arcobacter marinus type strain JCM 15502.</title>
        <authorList>
            <person name="Miller W.G."/>
            <person name="Yee E."/>
            <person name="Huynh S."/>
            <person name="Parker C.T."/>
        </authorList>
    </citation>
    <scope>NUCLEOTIDE SEQUENCE [LARGE SCALE GENOMIC DNA]</scope>
    <source>
        <strain evidence="3 6">JCM 15502</strain>
    </source>
</reference>
<dbReference type="Proteomes" id="UP000264693">
    <property type="component" value="Chromosome"/>
</dbReference>
<gene>
    <name evidence="3" type="ORF">AMRN_0602</name>
    <name evidence="4" type="ORF">CPH92_12085</name>
</gene>
<name>A0A347TIE1_9BACT</name>
<keyword evidence="5" id="KW-1185">Reference proteome</keyword>
<organism evidence="3 6">
    <name type="scientific">Malaciobacter marinus</name>
    <dbReference type="NCBI Taxonomy" id="505249"/>
    <lineage>
        <taxon>Bacteria</taxon>
        <taxon>Pseudomonadati</taxon>
        <taxon>Campylobacterota</taxon>
        <taxon>Epsilonproteobacteria</taxon>
        <taxon>Campylobacterales</taxon>
        <taxon>Arcobacteraceae</taxon>
        <taxon>Malaciobacter</taxon>
    </lineage>
</organism>
<feature type="transmembrane region" description="Helical" evidence="2">
    <location>
        <begin position="136"/>
        <end position="154"/>
    </location>
</feature>
<evidence type="ECO:0000256" key="1">
    <source>
        <dbReference type="SAM" id="Coils"/>
    </source>
</evidence>
<keyword evidence="1" id="KW-0175">Coiled coil</keyword>
<feature type="transmembrane region" description="Helical" evidence="2">
    <location>
        <begin position="110"/>
        <end position="130"/>
    </location>
</feature>
<keyword evidence="2" id="KW-1133">Transmembrane helix</keyword>
<evidence type="ECO:0000256" key="2">
    <source>
        <dbReference type="SAM" id="Phobius"/>
    </source>
</evidence>
<dbReference type="KEGG" id="amar:AMRN_0602"/>